<proteinExistence type="predicted"/>
<organism evidence="2 3">
    <name type="scientific">Ruminococcus albus</name>
    <dbReference type="NCBI Taxonomy" id="1264"/>
    <lineage>
        <taxon>Bacteria</taxon>
        <taxon>Bacillati</taxon>
        <taxon>Bacillota</taxon>
        <taxon>Clostridia</taxon>
        <taxon>Eubacteriales</taxon>
        <taxon>Oscillospiraceae</taxon>
        <taxon>Ruminococcus</taxon>
    </lineage>
</organism>
<evidence type="ECO:0000313" key="2">
    <source>
        <dbReference type="EMBL" id="SEK25829.1"/>
    </source>
</evidence>
<feature type="signal peptide" evidence="1">
    <location>
        <begin position="1"/>
        <end position="17"/>
    </location>
</feature>
<evidence type="ECO:0000256" key="1">
    <source>
        <dbReference type="SAM" id="SignalP"/>
    </source>
</evidence>
<dbReference type="Pfam" id="PF09548">
    <property type="entry name" value="Spore_III_AB"/>
    <property type="match status" value="1"/>
</dbReference>
<keyword evidence="1" id="KW-0732">Signal</keyword>
<dbReference type="RefSeq" id="WP_074828611.1">
    <property type="nucleotide sequence ID" value="NZ_FOAT01000001.1"/>
</dbReference>
<sequence>MLGVIGCLLLTASGAAAGENAVYRLKKREDELRELSAIMSKIDICITSCRLDTAGIFRRISEEKGSYSSFFVSDDVNITECVSSLIRTSGLEMCEAFADLIARFGHTDIDGQLAQNALFRAEVNTALEKAHMAREKYTRIYRAAGISAGLTAALILI</sequence>
<feature type="chain" id="PRO_5010234799" evidence="1">
    <location>
        <begin position="18"/>
        <end position="157"/>
    </location>
</feature>
<dbReference type="OrthoDB" id="1821066at2"/>
<dbReference type="Proteomes" id="UP000186015">
    <property type="component" value="Unassembled WGS sequence"/>
</dbReference>
<dbReference type="InterPro" id="IPR014198">
    <property type="entry name" value="Spore_III_AB"/>
</dbReference>
<accession>A0A1H7FIM6</accession>
<name>A0A1H7FIM6_RUMAL</name>
<gene>
    <name evidence="2" type="ORF">SAMN05216469_101286</name>
</gene>
<protein>
    <submittedName>
        <fullName evidence="2">Stage III sporulation protein AB</fullName>
    </submittedName>
</protein>
<dbReference type="AlphaFoldDB" id="A0A1H7FIM6"/>
<reference evidence="2 3" key="1">
    <citation type="submission" date="2016-10" db="EMBL/GenBank/DDBJ databases">
        <authorList>
            <person name="de Groot N.N."/>
        </authorList>
    </citation>
    <scope>NUCLEOTIDE SEQUENCE [LARGE SCALE GENOMIC DNA]</scope>
    <source>
        <strain evidence="2 3">KH2T6</strain>
    </source>
</reference>
<evidence type="ECO:0000313" key="3">
    <source>
        <dbReference type="Proteomes" id="UP000186015"/>
    </source>
</evidence>
<dbReference type="EMBL" id="FOAT01000001">
    <property type="protein sequence ID" value="SEK25829.1"/>
    <property type="molecule type" value="Genomic_DNA"/>
</dbReference>